<proteinExistence type="predicted"/>
<dbReference type="PANTHER" id="PTHR46477">
    <property type="entry name" value="CYSTEINE/HISTIDINE-RICH C1 DOMAIN FAMILY PROTEIN"/>
    <property type="match status" value="1"/>
</dbReference>
<name>A0A811Q1C0_9POAL</name>
<protein>
    <recommendedName>
        <fullName evidence="3">DC1 domain-containing protein</fullName>
    </recommendedName>
</protein>
<evidence type="ECO:0000313" key="2">
    <source>
        <dbReference type="Proteomes" id="UP000604825"/>
    </source>
</evidence>
<dbReference type="InterPro" id="IPR046349">
    <property type="entry name" value="C1-like_sf"/>
</dbReference>
<dbReference type="OrthoDB" id="664025at2759"/>
<sequence length="226" mass="24843">MEEGPSVDFCGPGVLPWKACKACKGMVGRVYKEALGSSNKDPPSYFSTAELGTSEIWHPARPEHKLKLMTDAGAPFLCDGCKEPGYGPRYRCDYGGGQSLDDLHTRCALAGDPLVHPLFGYGKQFEFRFLHEAPSSPVHEGRRNEGQRRWFWAYRCDVDGEAVDLHVACLKETARRSWEASNRNQDDVGGGALNVDHMLENMLGEIAGTVASFITALVFGNLSAKM</sequence>
<dbReference type="AlphaFoldDB" id="A0A811Q1C0"/>
<comment type="caution">
    <text evidence="1">The sequence shown here is derived from an EMBL/GenBank/DDBJ whole genome shotgun (WGS) entry which is preliminary data.</text>
</comment>
<evidence type="ECO:0008006" key="3">
    <source>
        <dbReference type="Google" id="ProtNLM"/>
    </source>
</evidence>
<evidence type="ECO:0000313" key="1">
    <source>
        <dbReference type="EMBL" id="CAD6254193.1"/>
    </source>
</evidence>
<keyword evidence="2" id="KW-1185">Reference proteome</keyword>
<accession>A0A811Q1C0</accession>
<gene>
    <name evidence="1" type="ORF">NCGR_LOCUS37799</name>
</gene>
<dbReference type="PANTHER" id="PTHR46477:SF8">
    <property type="entry name" value="OS08G0257100 PROTEIN"/>
    <property type="match status" value="1"/>
</dbReference>
<organism evidence="1 2">
    <name type="scientific">Miscanthus lutarioriparius</name>
    <dbReference type="NCBI Taxonomy" id="422564"/>
    <lineage>
        <taxon>Eukaryota</taxon>
        <taxon>Viridiplantae</taxon>
        <taxon>Streptophyta</taxon>
        <taxon>Embryophyta</taxon>
        <taxon>Tracheophyta</taxon>
        <taxon>Spermatophyta</taxon>
        <taxon>Magnoliopsida</taxon>
        <taxon>Liliopsida</taxon>
        <taxon>Poales</taxon>
        <taxon>Poaceae</taxon>
        <taxon>PACMAD clade</taxon>
        <taxon>Panicoideae</taxon>
        <taxon>Andropogonodae</taxon>
        <taxon>Andropogoneae</taxon>
        <taxon>Saccharinae</taxon>
        <taxon>Miscanthus</taxon>
    </lineage>
</organism>
<dbReference type="Proteomes" id="UP000604825">
    <property type="component" value="Unassembled WGS sequence"/>
</dbReference>
<reference evidence="1" key="1">
    <citation type="submission" date="2020-10" db="EMBL/GenBank/DDBJ databases">
        <authorList>
            <person name="Han B."/>
            <person name="Lu T."/>
            <person name="Zhao Q."/>
            <person name="Huang X."/>
            <person name="Zhao Y."/>
        </authorList>
    </citation>
    <scope>NUCLEOTIDE SEQUENCE</scope>
</reference>
<dbReference type="SUPFAM" id="SSF57889">
    <property type="entry name" value="Cysteine-rich domain"/>
    <property type="match status" value="1"/>
</dbReference>
<dbReference type="EMBL" id="CAJGYO010000009">
    <property type="protein sequence ID" value="CAD6254193.1"/>
    <property type="molecule type" value="Genomic_DNA"/>
</dbReference>